<protein>
    <submittedName>
        <fullName evidence="2">Uncharacterized protein</fullName>
    </submittedName>
</protein>
<gene>
    <name evidence="2" type="ORF">BJX66DRAFT_301663</name>
</gene>
<feature type="region of interest" description="Disordered" evidence="1">
    <location>
        <begin position="84"/>
        <end position="121"/>
    </location>
</feature>
<proteinExistence type="predicted"/>
<organism evidence="2 3">
    <name type="scientific">Aspergillus keveii</name>
    <dbReference type="NCBI Taxonomy" id="714993"/>
    <lineage>
        <taxon>Eukaryota</taxon>
        <taxon>Fungi</taxon>
        <taxon>Dikarya</taxon>
        <taxon>Ascomycota</taxon>
        <taxon>Pezizomycotina</taxon>
        <taxon>Eurotiomycetes</taxon>
        <taxon>Eurotiomycetidae</taxon>
        <taxon>Eurotiales</taxon>
        <taxon>Aspergillaceae</taxon>
        <taxon>Aspergillus</taxon>
        <taxon>Aspergillus subgen. Nidulantes</taxon>
    </lineage>
</organism>
<sequence length="121" mass="13529">MLLYKIPSSPQLVSITLLCDYPVRYQKGTKTNIEVDLGDCKRFGSPIDEARMIPGNDDPPNFTCNFWWSSACIGFNVGKPSSRHPYVDTEDDANSVKCVSSSPTESNAELDHKDLKRRSTL</sequence>
<evidence type="ECO:0000313" key="2">
    <source>
        <dbReference type="EMBL" id="KAL2795676.1"/>
    </source>
</evidence>
<evidence type="ECO:0000313" key="3">
    <source>
        <dbReference type="Proteomes" id="UP001610563"/>
    </source>
</evidence>
<evidence type="ECO:0000256" key="1">
    <source>
        <dbReference type="SAM" id="MobiDB-lite"/>
    </source>
</evidence>
<reference evidence="2 3" key="1">
    <citation type="submission" date="2024-07" db="EMBL/GenBank/DDBJ databases">
        <title>Section-level genome sequencing and comparative genomics of Aspergillus sections Usti and Cavernicolus.</title>
        <authorList>
            <consortium name="Lawrence Berkeley National Laboratory"/>
            <person name="Nybo J.L."/>
            <person name="Vesth T.C."/>
            <person name="Theobald S."/>
            <person name="Frisvad J.C."/>
            <person name="Larsen T.O."/>
            <person name="Kjaerboelling I."/>
            <person name="Rothschild-Mancinelli K."/>
            <person name="Lyhne E.K."/>
            <person name="Kogle M.E."/>
            <person name="Barry K."/>
            <person name="Clum A."/>
            <person name="Na H."/>
            <person name="Ledsgaard L."/>
            <person name="Lin J."/>
            <person name="Lipzen A."/>
            <person name="Kuo A."/>
            <person name="Riley R."/>
            <person name="Mondo S."/>
            <person name="Labutti K."/>
            <person name="Haridas S."/>
            <person name="Pangalinan J."/>
            <person name="Salamov A.A."/>
            <person name="Simmons B.A."/>
            <person name="Magnuson J.K."/>
            <person name="Chen J."/>
            <person name="Drula E."/>
            <person name="Henrissat B."/>
            <person name="Wiebenga A."/>
            <person name="Lubbers R.J."/>
            <person name="Gomes A.C."/>
            <person name="Makela M.R."/>
            <person name="Stajich J."/>
            <person name="Grigoriev I.V."/>
            <person name="Mortensen U.H."/>
            <person name="De Vries R.P."/>
            <person name="Baker S.E."/>
            <person name="Andersen M.R."/>
        </authorList>
    </citation>
    <scope>NUCLEOTIDE SEQUENCE [LARGE SCALE GENOMIC DNA]</scope>
    <source>
        <strain evidence="2 3">CBS 209.92</strain>
    </source>
</reference>
<comment type="caution">
    <text evidence="2">The sequence shown here is derived from an EMBL/GenBank/DDBJ whole genome shotgun (WGS) entry which is preliminary data.</text>
</comment>
<accession>A0ABR4G9K4</accession>
<name>A0ABR4G9K4_9EURO</name>
<keyword evidence="3" id="KW-1185">Reference proteome</keyword>
<feature type="compositionally biased region" description="Polar residues" evidence="1">
    <location>
        <begin position="97"/>
        <end position="107"/>
    </location>
</feature>
<dbReference type="EMBL" id="JBFTWV010000033">
    <property type="protein sequence ID" value="KAL2795676.1"/>
    <property type="molecule type" value="Genomic_DNA"/>
</dbReference>
<dbReference type="Proteomes" id="UP001610563">
    <property type="component" value="Unassembled WGS sequence"/>
</dbReference>